<evidence type="ECO:0000256" key="1">
    <source>
        <dbReference type="SAM" id="MobiDB-lite"/>
    </source>
</evidence>
<evidence type="ECO:0008006" key="4">
    <source>
        <dbReference type="Google" id="ProtNLM"/>
    </source>
</evidence>
<dbReference type="Gene3D" id="2.40.50.140">
    <property type="entry name" value="Nucleic acid-binding proteins"/>
    <property type="match status" value="3"/>
</dbReference>
<sequence>MSVEMLLPEVKPGIGMWSCRLTVVEKHNVRKAKNSPMKFMHFILMDTAGNKVQAAAFQGDIDVIDQRLALHSTYLISNAFVKPATDLRYCVDLNYQFVWTFTRRTLIQDVTPEDAIDCALLLEAGTKPFRDFYDCHLRKEKISALAAIVQKLPRAFIVTDGHQKPAWDIVLINEECIPVPLTLWEDFVTSHGAEIERHLEEGNYPLVLIERVAVNLFQGLTLATRFDTRLELNPTGERALLLRKWVVENVHKVDQMTLEKVYEDALSALAKPLSQPRTPVAGLEAKLDEIPVAWVLGKFILMDTSDDGFYVGCDYCNRRVYAMEGVTFECMFCGQKKGKSVKRFRFDASLSDGTSSVLVTLFTGDILSLFEFVHMDAGDIVDLEAFDSKLQKIDIIAGVKRTKLNEERAQGNPYTVVCVVEPKPFTDAVAKDKIALPGPSFLPAAKKSLNFETVKDLPVHEATSTDEPLTNQRARKRKLSDS</sequence>
<organism evidence="2 3">
    <name type="scientific">Cuscuta epithymum</name>
    <dbReference type="NCBI Taxonomy" id="186058"/>
    <lineage>
        <taxon>Eukaryota</taxon>
        <taxon>Viridiplantae</taxon>
        <taxon>Streptophyta</taxon>
        <taxon>Embryophyta</taxon>
        <taxon>Tracheophyta</taxon>
        <taxon>Spermatophyta</taxon>
        <taxon>Magnoliopsida</taxon>
        <taxon>eudicotyledons</taxon>
        <taxon>Gunneridae</taxon>
        <taxon>Pentapetalae</taxon>
        <taxon>asterids</taxon>
        <taxon>lamiids</taxon>
        <taxon>Solanales</taxon>
        <taxon>Convolvulaceae</taxon>
        <taxon>Cuscuteae</taxon>
        <taxon>Cuscuta</taxon>
        <taxon>Cuscuta subgen. Cuscuta</taxon>
    </lineage>
</organism>
<accession>A0AAV0FM77</accession>
<keyword evidence="3" id="KW-1185">Reference proteome</keyword>
<dbReference type="EMBL" id="CAMAPF010000996">
    <property type="protein sequence ID" value="CAH9136641.1"/>
    <property type="molecule type" value="Genomic_DNA"/>
</dbReference>
<protein>
    <recommendedName>
        <fullName evidence="4">Replication factor A C-terminal domain-containing protein</fullName>
    </recommendedName>
</protein>
<name>A0AAV0FM77_9ASTE</name>
<evidence type="ECO:0000313" key="2">
    <source>
        <dbReference type="EMBL" id="CAH9136641.1"/>
    </source>
</evidence>
<evidence type="ECO:0000313" key="3">
    <source>
        <dbReference type="Proteomes" id="UP001152523"/>
    </source>
</evidence>
<comment type="caution">
    <text evidence="2">The sequence shown here is derived from an EMBL/GenBank/DDBJ whole genome shotgun (WGS) entry which is preliminary data.</text>
</comment>
<proteinExistence type="predicted"/>
<reference evidence="2" key="1">
    <citation type="submission" date="2022-07" db="EMBL/GenBank/DDBJ databases">
        <authorList>
            <person name="Macas J."/>
            <person name="Novak P."/>
            <person name="Neumann P."/>
        </authorList>
    </citation>
    <scope>NUCLEOTIDE SEQUENCE</scope>
</reference>
<dbReference type="InterPro" id="IPR012340">
    <property type="entry name" value="NA-bd_OB-fold"/>
</dbReference>
<feature type="compositionally biased region" description="Basic residues" evidence="1">
    <location>
        <begin position="473"/>
        <end position="482"/>
    </location>
</feature>
<dbReference type="SUPFAM" id="SSF50249">
    <property type="entry name" value="Nucleic acid-binding proteins"/>
    <property type="match status" value="3"/>
</dbReference>
<gene>
    <name evidence="2" type="ORF">CEPIT_LOCUS35421</name>
</gene>
<dbReference type="AlphaFoldDB" id="A0AAV0FM77"/>
<feature type="region of interest" description="Disordered" evidence="1">
    <location>
        <begin position="460"/>
        <end position="482"/>
    </location>
</feature>
<dbReference type="Proteomes" id="UP001152523">
    <property type="component" value="Unassembled WGS sequence"/>
</dbReference>